<dbReference type="Gene3D" id="3.30.70.660">
    <property type="entry name" value="Pseudouridine synthase I, catalytic domain, C-terminal subdomain"/>
    <property type="match status" value="1"/>
</dbReference>
<feature type="non-terminal residue" evidence="5">
    <location>
        <position position="153"/>
    </location>
</feature>
<dbReference type="GO" id="GO:0003723">
    <property type="term" value="F:RNA binding"/>
    <property type="evidence" value="ECO:0007669"/>
    <property type="project" value="InterPro"/>
</dbReference>
<dbReference type="GO" id="GO:0009982">
    <property type="term" value="F:pseudouridine synthase activity"/>
    <property type="evidence" value="ECO:0007669"/>
    <property type="project" value="InterPro"/>
</dbReference>
<sequence length="153" mass="16684">HGWQEQRGVSTVAGAVLDAIASCTGERPRLRAAGRTDAGVHAHGQVAAFMLSHDWAPAQLRAACNARLPEDIVVVEAERAEIGFDPRRSAWRRTYRYLLAPSAVAAPIGRQYAWRVSQRLEIEPMREAADLVVGRHDFGAFGRSSQPGGSTVR</sequence>
<comment type="similarity">
    <text evidence="1">Belongs to the tRNA pseudouridine synthase TruA family.</text>
</comment>
<keyword evidence="2" id="KW-0819">tRNA processing</keyword>
<dbReference type="PANTHER" id="PTHR11142">
    <property type="entry name" value="PSEUDOURIDYLATE SYNTHASE"/>
    <property type="match status" value="1"/>
</dbReference>
<reference evidence="5" key="1">
    <citation type="submission" date="2013-08" db="EMBL/GenBank/DDBJ databases">
        <authorList>
            <person name="Mendez C."/>
            <person name="Richter M."/>
            <person name="Ferrer M."/>
            <person name="Sanchez J."/>
        </authorList>
    </citation>
    <scope>NUCLEOTIDE SEQUENCE</scope>
</reference>
<accession>T1C1F0</accession>
<dbReference type="AlphaFoldDB" id="T1C1F0"/>
<comment type="caution">
    <text evidence="5">The sequence shown here is derived from an EMBL/GenBank/DDBJ whole genome shotgun (WGS) entry which is preliminary data.</text>
</comment>
<dbReference type="PANTHER" id="PTHR11142:SF0">
    <property type="entry name" value="TRNA PSEUDOURIDINE SYNTHASE-LIKE 1"/>
    <property type="match status" value="1"/>
</dbReference>
<evidence type="ECO:0000313" key="5">
    <source>
        <dbReference type="EMBL" id="EQD59970.1"/>
    </source>
</evidence>
<dbReference type="InterPro" id="IPR001406">
    <property type="entry name" value="PsdUridine_synth_TruA"/>
</dbReference>
<evidence type="ECO:0000259" key="4">
    <source>
        <dbReference type="Pfam" id="PF01416"/>
    </source>
</evidence>
<feature type="non-terminal residue" evidence="5">
    <location>
        <position position="1"/>
    </location>
</feature>
<dbReference type="Gene3D" id="3.30.70.580">
    <property type="entry name" value="Pseudouridine synthase I, catalytic domain, N-terminal subdomain"/>
    <property type="match status" value="1"/>
</dbReference>
<dbReference type="EMBL" id="AUZY01005125">
    <property type="protein sequence ID" value="EQD59970.1"/>
    <property type="molecule type" value="Genomic_DNA"/>
</dbReference>
<gene>
    <name evidence="5" type="ORF">B1B_07961</name>
</gene>
<dbReference type="Pfam" id="PF01416">
    <property type="entry name" value="PseudoU_synth_1"/>
    <property type="match status" value="1"/>
</dbReference>
<reference evidence="5" key="2">
    <citation type="journal article" date="2014" name="ISME J.">
        <title>Microbial stratification in low pH oxic and suboxic macroscopic growths along an acid mine drainage.</title>
        <authorList>
            <person name="Mendez-Garcia C."/>
            <person name="Mesa V."/>
            <person name="Sprenger R.R."/>
            <person name="Richter M."/>
            <person name="Diez M.S."/>
            <person name="Solano J."/>
            <person name="Bargiela R."/>
            <person name="Golyshina O.V."/>
            <person name="Manteca A."/>
            <person name="Ramos J.L."/>
            <person name="Gallego J.R."/>
            <person name="Llorente I."/>
            <person name="Martins Dos Santos V.A."/>
            <person name="Jensen O.N."/>
            <person name="Pelaez A.I."/>
            <person name="Sanchez J."/>
            <person name="Ferrer M."/>
        </authorList>
    </citation>
    <scope>NUCLEOTIDE SEQUENCE</scope>
</reference>
<dbReference type="InterPro" id="IPR020103">
    <property type="entry name" value="PsdUridine_synth_cat_dom_sf"/>
</dbReference>
<dbReference type="SUPFAM" id="SSF55120">
    <property type="entry name" value="Pseudouridine synthase"/>
    <property type="match status" value="1"/>
</dbReference>
<dbReference type="GO" id="GO:0031119">
    <property type="term" value="P:tRNA pseudouridine synthesis"/>
    <property type="evidence" value="ECO:0007669"/>
    <property type="project" value="TreeGrafter"/>
</dbReference>
<evidence type="ECO:0000256" key="1">
    <source>
        <dbReference type="ARBA" id="ARBA00009375"/>
    </source>
</evidence>
<evidence type="ECO:0000256" key="3">
    <source>
        <dbReference type="ARBA" id="ARBA00023235"/>
    </source>
</evidence>
<dbReference type="InterPro" id="IPR020095">
    <property type="entry name" value="PsdUridine_synth_TruA_C"/>
</dbReference>
<protein>
    <submittedName>
        <fullName evidence="5">tRNA pseudouridine synthase A</fullName>
    </submittedName>
</protein>
<organism evidence="5">
    <name type="scientific">mine drainage metagenome</name>
    <dbReference type="NCBI Taxonomy" id="410659"/>
    <lineage>
        <taxon>unclassified sequences</taxon>
        <taxon>metagenomes</taxon>
        <taxon>ecological metagenomes</taxon>
    </lineage>
</organism>
<proteinExistence type="inferred from homology"/>
<evidence type="ECO:0000256" key="2">
    <source>
        <dbReference type="ARBA" id="ARBA00022694"/>
    </source>
</evidence>
<dbReference type="InterPro" id="IPR020097">
    <property type="entry name" value="PsdUridine_synth_TruA_a/b_dom"/>
</dbReference>
<name>T1C1F0_9ZZZZ</name>
<feature type="domain" description="Pseudouridine synthase I TruA alpha/beta" evidence="4">
    <location>
        <begin position="5"/>
        <end position="79"/>
    </location>
</feature>
<dbReference type="InterPro" id="IPR020094">
    <property type="entry name" value="TruA/RsuA/RluB/E/F_N"/>
</dbReference>
<keyword evidence="3" id="KW-0413">Isomerase</keyword>